<dbReference type="Proteomes" id="UP000728032">
    <property type="component" value="Unassembled WGS sequence"/>
</dbReference>
<evidence type="ECO:0000313" key="2">
    <source>
        <dbReference type="EMBL" id="CAD7668471.1"/>
    </source>
</evidence>
<reference evidence="2" key="1">
    <citation type="submission" date="2020-11" db="EMBL/GenBank/DDBJ databases">
        <authorList>
            <person name="Tran Van P."/>
        </authorList>
    </citation>
    <scope>NUCLEOTIDE SEQUENCE</scope>
</reference>
<dbReference type="EMBL" id="OC973300">
    <property type="protein sequence ID" value="CAD7668471.1"/>
    <property type="molecule type" value="Genomic_DNA"/>
</dbReference>
<feature type="compositionally biased region" description="Polar residues" evidence="1">
    <location>
        <begin position="34"/>
        <end position="53"/>
    </location>
</feature>
<protein>
    <submittedName>
        <fullName evidence="2">Uncharacterized protein</fullName>
    </submittedName>
</protein>
<sequence length="59" mass="6318">MRTPVGRTPPTCWLTIRPKCANARPGYVDRGTPVPSSTTTKTGAGRPRNTNTGPLPVRT</sequence>
<evidence type="ECO:0000256" key="1">
    <source>
        <dbReference type="SAM" id="MobiDB-lite"/>
    </source>
</evidence>
<feature type="region of interest" description="Disordered" evidence="1">
    <location>
        <begin position="23"/>
        <end position="59"/>
    </location>
</feature>
<keyword evidence="3" id="KW-1185">Reference proteome</keyword>
<name>A0A7R9MVC9_9ACAR</name>
<accession>A0A7R9MVC9</accession>
<gene>
    <name evidence="2" type="ORF">ONB1V03_LOCUS23340</name>
</gene>
<dbReference type="EMBL" id="CAJPVJ010058475">
    <property type="protein sequence ID" value="CAG2183920.1"/>
    <property type="molecule type" value="Genomic_DNA"/>
</dbReference>
<dbReference type="AlphaFoldDB" id="A0A7R9MVC9"/>
<proteinExistence type="predicted"/>
<organism evidence="2">
    <name type="scientific">Oppiella nova</name>
    <dbReference type="NCBI Taxonomy" id="334625"/>
    <lineage>
        <taxon>Eukaryota</taxon>
        <taxon>Metazoa</taxon>
        <taxon>Ecdysozoa</taxon>
        <taxon>Arthropoda</taxon>
        <taxon>Chelicerata</taxon>
        <taxon>Arachnida</taxon>
        <taxon>Acari</taxon>
        <taxon>Acariformes</taxon>
        <taxon>Sarcoptiformes</taxon>
        <taxon>Oribatida</taxon>
        <taxon>Brachypylina</taxon>
        <taxon>Oppioidea</taxon>
        <taxon>Oppiidae</taxon>
        <taxon>Oppiella</taxon>
    </lineage>
</organism>
<evidence type="ECO:0000313" key="3">
    <source>
        <dbReference type="Proteomes" id="UP000728032"/>
    </source>
</evidence>